<feature type="domain" description="Possible tRNA binding" evidence="17">
    <location>
        <begin position="761"/>
        <end position="940"/>
    </location>
</feature>
<keyword evidence="13" id="KW-0812">Transmembrane</keyword>
<dbReference type="HAMAP" id="MF_03211">
    <property type="entry name" value="RNA_acetyltr_Nat10"/>
    <property type="match status" value="1"/>
</dbReference>
<feature type="region of interest" description="Disordered" evidence="12">
    <location>
        <begin position="919"/>
        <end position="943"/>
    </location>
</feature>
<dbReference type="PANTHER" id="PTHR10925:SF5">
    <property type="entry name" value="RNA CYTIDINE ACETYLTRANSFERASE"/>
    <property type="match status" value="1"/>
</dbReference>
<comment type="subcellular location">
    <subcellularLocation>
        <location evidence="1 11">Nucleus</location>
        <location evidence="1 11">Nucleolus</location>
    </subcellularLocation>
</comment>
<dbReference type="OMA" id="HLHYIMS"/>
<keyword evidence="5 11" id="KW-0547">Nucleotide-binding</keyword>
<dbReference type="Gene3D" id="3.40.50.11040">
    <property type="match status" value="1"/>
</dbReference>
<keyword evidence="6 11" id="KW-0067">ATP-binding</keyword>
<feature type="domain" description="TcmA/NAT10 helicase" evidence="14">
    <location>
        <begin position="278"/>
        <end position="477"/>
    </location>
</feature>
<dbReference type="InterPro" id="IPR007807">
    <property type="entry name" value="TcmA/NAT10_helicase"/>
</dbReference>
<comment type="similarity">
    <text evidence="11">Belongs to the RNA cytidine acetyltransferase family. NAT10 subfamily.</text>
</comment>
<evidence type="ECO:0000256" key="1">
    <source>
        <dbReference type="ARBA" id="ARBA00004604"/>
    </source>
</evidence>
<evidence type="ECO:0000256" key="13">
    <source>
        <dbReference type="SAM" id="Phobius"/>
    </source>
</evidence>
<feature type="binding site" evidence="11">
    <location>
        <position position="459"/>
    </location>
    <ligand>
        <name>ATP</name>
        <dbReference type="ChEBI" id="CHEBI:30616"/>
    </ligand>
</feature>
<dbReference type="FunCoup" id="C1FH62">
    <property type="interactions" value="1806"/>
</dbReference>
<keyword evidence="13" id="KW-0472">Membrane</keyword>
<dbReference type="GO" id="GO:0030686">
    <property type="term" value="C:90S preribosome"/>
    <property type="evidence" value="ECO:0007669"/>
    <property type="project" value="TreeGrafter"/>
</dbReference>
<feature type="domain" description="TmcA/NAT10 N-terminal" evidence="15">
    <location>
        <begin position="1"/>
        <end position="193"/>
    </location>
</feature>
<comment type="catalytic activity">
    <reaction evidence="9 11">
        <text>a cytidine in 18S rRNA + acetyl-CoA + ATP + H2O = an N(4)-acetylcytidine in 18S rRNA + ADP + phosphate + CoA + H(+)</text>
        <dbReference type="Rhea" id="RHEA:51424"/>
        <dbReference type="Rhea" id="RHEA-COMP:13575"/>
        <dbReference type="Rhea" id="RHEA-COMP:13576"/>
        <dbReference type="ChEBI" id="CHEBI:15377"/>
        <dbReference type="ChEBI" id="CHEBI:15378"/>
        <dbReference type="ChEBI" id="CHEBI:30616"/>
        <dbReference type="ChEBI" id="CHEBI:43474"/>
        <dbReference type="ChEBI" id="CHEBI:57287"/>
        <dbReference type="ChEBI" id="CHEBI:57288"/>
        <dbReference type="ChEBI" id="CHEBI:74900"/>
        <dbReference type="ChEBI" id="CHEBI:82748"/>
        <dbReference type="ChEBI" id="CHEBI:456216"/>
    </reaction>
</comment>
<evidence type="ECO:0000256" key="8">
    <source>
        <dbReference type="ARBA" id="ARBA00023315"/>
    </source>
</evidence>
<evidence type="ECO:0000259" key="17">
    <source>
        <dbReference type="Pfam" id="PF13725"/>
    </source>
</evidence>
<evidence type="ECO:0000256" key="2">
    <source>
        <dbReference type="ARBA" id="ARBA00022552"/>
    </source>
</evidence>
<dbReference type="Proteomes" id="UP000002009">
    <property type="component" value="Chromosome 10"/>
</dbReference>
<organism evidence="18 19">
    <name type="scientific">Micromonas commoda (strain RCC299 / NOUM17 / CCMP2709)</name>
    <name type="common">Picoplanktonic green alga</name>
    <dbReference type="NCBI Taxonomy" id="296587"/>
    <lineage>
        <taxon>Eukaryota</taxon>
        <taxon>Viridiplantae</taxon>
        <taxon>Chlorophyta</taxon>
        <taxon>Mamiellophyceae</taxon>
        <taxon>Mamiellales</taxon>
        <taxon>Mamiellaceae</taxon>
        <taxon>Micromonas</taxon>
    </lineage>
</organism>
<dbReference type="EMBL" id="CP001576">
    <property type="protein sequence ID" value="ACO70041.1"/>
    <property type="molecule type" value="Genomic_DNA"/>
</dbReference>
<dbReference type="Pfam" id="PF05127">
    <property type="entry name" value="NAT10_TcmA_helicase"/>
    <property type="match status" value="1"/>
</dbReference>
<dbReference type="FunFam" id="3.40.50.300:FF:002218">
    <property type="entry name" value="tRNA(Met) cytidine acetyltransferase TmcA"/>
    <property type="match status" value="1"/>
</dbReference>
<evidence type="ECO:0000313" key="19">
    <source>
        <dbReference type="Proteomes" id="UP000002009"/>
    </source>
</evidence>
<keyword evidence="7 11" id="KW-0539">Nucleus</keyword>
<dbReference type="Gene3D" id="3.40.50.300">
    <property type="entry name" value="P-loop containing nucleotide triphosphate hydrolases"/>
    <property type="match status" value="1"/>
</dbReference>
<dbReference type="InterPro" id="IPR032672">
    <property type="entry name" value="TmcA/NAT10/Kre33"/>
</dbReference>
<feature type="transmembrane region" description="Helical" evidence="13">
    <location>
        <begin position="288"/>
        <end position="307"/>
    </location>
</feature>
<evidence type="ECO:0000313" key="18">
    <source>
        <dbReference type="EMBL" id="ACO70041.1"/>
    </source>
</evidence>
<evidence type="ECO:0000259" key="14">
    <source>
        <dbReference type="Pfam" id="PF05127"/>
    </source>
</evidence>
<dbReference type="Pfam" id="PF13725">
    <property type="entry name" value="tRNA_bind_2"/>
    <property type="match status" value="1"/>
</dbReference>
<dbReference type="AlphaFoldDB" id="C1FH62"/>
<sequence>MRKKVDQRIRTLVENGVKLNERSMFVVVGDRGREQVVNLHYMLSKATVRSRPNVLWCYKKELYLSSHKKKRVKQIKKMVARGLMDAENEDPFSLFVASTDIKYTYYADTQKILGNTYGMAVLQDFEALTPNLLARTVETVEGGGIIVLLLSNMESLSQLYTMTMDVHSRFRTESHQHVVGRFNERFILSLGFCPTCIIMDDELNVLPISSHVQNIQPVGNDTEAGAEPEDLKELKQSLEGTDPAGALVSCCKTLDQGKAVVTFLDAASEKTLRSTVALTAARGRGKSAAMGIAVAGAVAMGYANIFVTSPSPENLKTFFQFILKGFDAMEYKEHLDYDIVESSNPAFGKAIVRINVHRAHRQTIQYILPQHAERASSAELLVIDEAAAIPLPTVQALLGPYLVFLCSTVNGYEGTGRALSLKLISNLRREAAGVARAGDAGAGGGGRLLREVSLAEPVRYSFGDRIEAWLNGLLCLDAADHTPPLTGHLPPPSDCELYEVNRDTLFSAHKPSETFLKRMMSLYIASHYKNTPNDLQLMADAPAHRLFVLLAPPKSAQVLPDILCVVQVALEGAINRASASSALAAGQSPQGDLIPWTVATQFQDPEFPSLTGARVVRIAAHPDLPGQGYGSRALQQLHAYYEGKLTNLAETDVPAQTEAPRAAPVTADGGLLQEQLEPRCELPPLLCPCGDQRPERCHWIGAAFGLTDSLHKFWSRQGYRPVYLRQTPSDVTGEFSAILIRPLDHEGNDEEDGAMTTAPEWLVAFNADFKQRFTALLGGAFRDVAPGLALSVLAPKLTFDDDAKAEGAPASAVRRSDGQPITAHDVKRLEKYAQSLVDHHLVADLVPPLARAFFAGQIPTTMSYSQVAILLQLGLQYKEMDDVAKGLGLPTPQVMALYNKAMRKLYTALRTAKEREVEAAMPPGSVPELKPHAVGLDEDLEDG</sequence>
<feature type="binding site" evidence="11">
    <location>
        <position position="716"/>
    </location>
    <ligand>
        <name>acetyl-CoA</name>
        <dbReference type="ChEBI" id="CHEBI:57288"/>
    </ligand>
</feature>
<name>C1FH62_MICCC</name>
<feature type="binding site" evidence="11">
    <location>
        <begin position="618"/>
        <end position="620"/>
    </location>
    <ligand>
        <name>acetyl-CoA</name>
        <dbReference type="ChEBI" id="CHEBI:57288"/>
    </ligand>
</feature>
<dbReference type="STRING" id="296587.C1FH62"/>
<dbReference type="eggNOG" id="KOG2036">
    <property type="taxonomic scope" value="Eukaryota"/>
</dbReference>
<keyword evidence="4 11" id="KW-0819">tRNA processing</keyword>
<dbReference type="InterPro" id="IPR027992">
    <property type="entry name" value="tRNA_bind_dom"/>
</dbReference>
<evidence type="ECO:0000256" key="10">
    <source>
        <dbReference type="ARBA" id="ARBA00068357"/>
    </source>
</evidence>
<keyword evidence="3 11" id="KW-0808">Transferase</keyword>
<dbReference type="GeneID" id="8247060"/>
<keyword evidence="2 11" id="KW-0698">rRNA processing</keyword>
<dbReference type="Gene3D" id="3.40.630.30">
    <property type="match status" value="1"/>
</dbReference>
<evidence type="ECO:0000256" key="4">
    <source>
        <dbReference type="ARBA" id="ARBA00022694"/>
    </source>
</evidence>
<dbReference type="OrthoDB" id="10067491at2759"/>
<dbReference type="GO" id="GO:0000049">
    <property type="term" value="F:tRNA binding"/>
    <property type="evidence" value="ECO:0007669"/>
    <property type="project" value="TreeGrafter"/>
</dbReference>
<comment type="caution">
    <text evidence="11">Lacks conserved residue(s) required for the propagation of feature annotation.</text>
</comment>
<dbReference type="FunFam" id="3.40.50.11040:FF:000002">
    <property type="entry name" value="RNA cytidine acetyltransferase"/>
    <property type="match status" value="1"/>
</dbReference>
<reference evidence="18 19" key="1">
    <citation type="journal article" date="2009" name="Science">
        <title>Green evolution and dynamic adaptations revealed by genomes of the marine picoeukaryotes Micromonas.</title>
        <authorList>
            <person name="Worden A.Z."/>
            <person name="Lee J.H."/>
            <person name="Mock T."/>
            <person name="Rouze P."/>
            <person name="Simmons M.P."/>
            <person name="Aerts A.L."/>
            <person name="Allen A.E."/>
            <person name="Cuvelier M.L."/>
            <person name="Derelle E."/>
            <person name="Everett M.V."/>
            <person name="Foulon E."/>
            <person name="Grimwood J."/>
            <person name="Gundlach H."/>
            <person name="Henrissat B."/>
            <person name="Napoli C."/>
            <person name="McDonald S.M."/>
            <person name="Parker M.S."/>
            <person name="Rombauts S."/>
            <person name="Salamov A."/>
            <person name="Von Dassow P."/>
            <person name="Badger J.H."/>
            <person name="Coutinho P.M."/>
            <person name="Demir E."/>
            <person name="Dubchak I."/>
            <person name="Gentemann C."/>
            <person name="Eikrem W."/>
            <person name="Gready J.E."/>
            <person name="John U."/>
            <person name="Lanier W."/>
            <person name="Lindquist E.A."/>
            <person name="Lucas S."/>
            <person name="Mayer K.F."/>
            <person name="Moreau H."/>
            <person name="Not F."/>
            <person name="Otillar R."/>
            <person name="Panaud O."/>
            <person name="Pangilinan J."/>
            <person name="Paulsen I."/>
            <person name="Piegu B."/>
            <person name="Poliakov A."/>
            <person name="Robbens S."/>
            <person name="Schmutz J."/>
            <person name="Toulza E."/>
            <person name="Wyss T."/>
            <person name="Zelensky A."/>
            <person name="Zhou K."/>
            <person name="Armbrust E.V."/>
            <person name="Bhattacharya D."/>
            <person name="Goodenough U.W."/>
            <person name="Van de Peer Y."/>
            <person name="Grigoriev I.V."/>
        </authorList>
    </citation>
    <scope>NUCLEOTIDE SEQUENCE [LARGE SCALE GENOMIC DNA]</scope>
    <source>
        <strain evidence="19">RCC299 / NOUM17</strain>
    </source>
</reference>
<keyword evidence="8 11" id="KW-0012">Acyltransferase</keyword>
<evidence type="ECO:0000256" key="9">
    <source>
        <dbReference type="ARBA" id="ARBA00052133"/>
    </source>
</evidence>
<dbReference type="GO" id="GO:1990883">
    <property type="term" value="F:18S rRNA cytidine N-acetyltransferase activity"/>
    <property type="evidence" value="ECO:0007669"/>
    <property type="project" value="TreeGrafter"/>
</dbReference>
<dbReference type="RefSeq" id="XP_002508783.1">
    <property type="nucleotide sequence ID" value="XM_002508737.1"/>
</dbReference>
<dbReference type="PANTHER" id="PTHR10925">
    <property type="entry name" value="N-ACETYLTRANSFERASE 10"/>
    <property type="match status" value="1"/>
</dbReference>
<dbReference type="Pfam" id="PF13718">
    <property type="entry name" value="GNAT_acetyltr_2"/>
    <property type="match status" value="1"/>
</dbReference>
<dbReference type="Pfam" id="PF08351">
    <property type="entry name" value="TmcA_N"/>
    <property type="match status" value="1"/>
</dbReference>
<evidence type="ECO:0000256" key="3">
    <source>
        <dbReference type="ARBA" id="ARBA00022679"/>
    </source>
</evidence>
<dbReference type="InterPro" id="IPR000182">
    <property type="entry name" value="GNAT_dom"/>
</dbReference>
<keyword evidence="19" id="KW-1185">Reference proteome</keyword>
<feature type="binding site" evidence="11">
    <location>
        <begin position="283"/>
        <end position="292"/>
    </location>
    <ligand>
        <name>ATP</name>
        <dbReference type="ChEBI" id="CHEBI:30616"/>
    </ligand>
</feature>
<dbReference type="EC" id="2.3.1.-" evidence="11"/>
<comment type="function">
    <text evidence="11">RNA cytidine acetyltransferase with specificity toward both 18S rRNA and tRNAs. Catalyzes the formation of N(4)-acetylcytidine (ac4C) in 18S rRNA. Required for early nucleolar cleavages of precursor rRNA at sites A0, A1 and A2 during 18S rRNA synthesis. Catalyzes the formation of ac4C in serine and leucine tRNAs. Requires a tRNA-binding adapter protein for full tRNA acetyltransferase activity but not for 18S rRNA acetylation.</text>
</comment>
<dbReference type="GO" id="GO:0051391">
    <property type="term" value="P:tRNA acetylation"/>
    <property type="evidence" value="ECO:0007669"/>
    <property type="project" value="UniProtKB-UniRule"/>
</dbReference>
<proteinExistence type="inferred from homology"/>
<dbReference type="GO" id="GO:0005730">
    <property type="term" value="C:nucleolus"/>
    <property type="evidence" value="ECO:0007669"/>
    <property type="project" value="UniProtKB-SubCell"/>
</dbReference>
<evidence type="ECO:0000256" key="11">
    <source>
        <dbReference type="HAMAP-Rule" id="MF_03211"/>
    </source>
</evidence>
<keyword evidence="13" id="KW-1133">Transmembrane helix</keyword>
<feature type="domain" description="N-acetyltransferase" evidence="16">
    <location>
        <begin position="518"/>
        <end position="743"/>
    </location>
</feature>
<protein>
    <recommendedName>
        <fullName evidence="10 11">RNA cytidine acetyltransferase</fullName>
        <ecNumber evidence="11">2.3.1.-</ecNumber>
    </recommendedName>
    <alternativeName>
        <fullName evidence="11">18S rRNA cytosine acetyltransferase</fullName>
    </alternativeName>
</protein>
<dbReference type="GO" id="GO:1904812">
    <property type="term" value="P:rRNA acetylation involved in maturation of SSU-rRNA"/>
    <property type="evidence" value="ECO:0007669"/>
    <property type="project" value="InterPro"/>
</dbReference>
<dbReference type="InterPro" id="IPR033688">
    <property type="entry name" value="NAT10"/>
</dbReference>
<evidence type="ECO:0000259" key="15">
    <source>
        <dbReference type="Pfam" id="PF08351"/>
    </source>
</evidence>
<comment type="catalytic activity">
    <reaction evidence="11">
        <text>a cytidine in tRNA + acetyl-CoA + ATP + H2O = an N(4)-acetylcytidine in tRNA + ADP + phosphate + CoA + H(+)</text>
        <dbReference type="Rhea" id="RHEA:53876"/>
        <dbReference type="Rhea" id="RHEA-COMP:13670"/>
        <dbReference type="Rhea" id="RHEA-COMP:13671"/>
        <dbReference type="ChEBI" id="CHEBI:15377"/>
        <dbReference type="ChEBI" id="CHEBI:15378"/>
        <dbReference type="ChEBI" id="CHEBI:30616"/>
        <dbReference type="ChEBI" id="CHEBI:43474"/>
        <dbReference type="ChEBI" id="CHEBI:57287"/>
        <dbReference type="ChEBI" id="CHEBI:57288"/>
        <dbReference type="ChEBI" id="CHEBI:74900"/>
        <dbReference type="ChEBI" id="CHEBI:82748"/>
        <dbReference type="ChEBI" id="CHEBI:456216"/>
    </reaction>
</comment>
<dbReference type="KEGG" id="mis:MICPUN_102725"/>
<evidence type="ECO:0000256" key="5">
    <source>
        <dbReference type="ARBA" id="ARBA00022741"/>
    </source>
</evidence>
<gene>
    <name evidence="18" type="ORF">MICPUN_102725</name>
</gene>
<evidence type="ECO:0000256" key="12">
    <source>
        <dbReference type="SAM" id="MobiDB-lite"/>
    </source>
</evidence>
<evidence type="ECO:0000259" key="16">
    <source>
        <dbReference type="Pfam" id="PF13718"/>
    </source>
</evidence>
<evidence type="ECO:0000256" key="7">
    <source>
        <dbReference type="ARBA" id="ARBA00023242"/>
    </source>
</evidence>
<accession>C1FH62</accession>
<dbReference type="GO" id="GO:0005524">
    <property type="term" value="F:ATP binding"/>
    <property type="evidence" value="ECO:0007669"/>
    <property type="project" value="UniProtKB-UniRule"/>
</dbReference>
<evidence type="ECO:0000256" key="6">
    <source>
        <dbReference type="ARBA" id="ARBA00022840"/>
    </source>
</evidence>
<dbReference type="InParanoid" id="C1FH62"/>
<dbReference type="InterPro" id="IPR013562">
    <property type="entry name" value="TmcA/NAT10_N"/>
</dbReference>
<dbReference type="InterPro" id="IPR027417">
    <property type="entry name" value="P-loop_NTPase"/>
</dbReference>
<dbReference type="GO" id="GO:0051392">
    <property type="term" value="F:tRNA cytidine N4-acetyltransferase activity"/>
    <property type="evidence" value="ECO:0007669"/>
    <property type="project" value="RHEA"/>
</dbReference>